<evidence type="ECO:0000256" key="1">
    <source>
        <dbReference type="ARBA" id="ARBA00004651"/>
    </source>
</evidence>
<feature type="transmembrane region" description="Helical" evidence="6">
    <location>
        <begin position="343"/>
        <end position="362"/>
    </location>
</feature>
<comment type="caution">
    <text evidence="7">The sequence shown here is derived from an EMBL/GenBank/DDBJ whole genome shotgun (WGS) entry which is preliminary data.</text>
</comment>
<feature type="transmembrane region" description="Helical" evidence="6">
    <location>
        <begin position="219"/>
        <end position="241"/>
    </location>
</feature>
<dbReference type="InterPro" id="IPR036259">
    <property type="entry name" value="MFS_trans_sf"/>
</dbReference>
<dbReference type="InterPro" id="IPR011701">
    <property type="entry name" value="MFS"/>
</dbReference>
<dbReference type="SUPFAM" id="SSF103473">
    <property type="entry name" value="MFS general substrate transporter"/>
    <property type="match status" value="1"/>
</dbReference>
<reference evidence="8" key="1">
    <citation type="journal article" date="2019" name="Int. J. Syst. Evol. Microbiol.">
        <title>The Global Catalogue of Microorganisms (GCM) 10K type strain sequencing project: providing services to taxonomists for standard genome sequencing and annotation.</title>
        <authorList>
            <consortium name="The Broad Institute Genomics Platform"/>
            <consortium name="The Broad Institute Genome Sequencing Center for Infectious Disease"/>
            <person name="Wu L."/>
            <person name="Ma J."/>
        </authorList>
    </citation>
    <scope>NUCLEOTIDE SEQUENCE [LARGE SCALE GENOMIC DNA]</scope>
    <source>
        <strain evidence="8">TBRC 1276</strain>
    </source>
</reference>
<comment type="subcellular location">
    <subcellularLocation>
        <location evidence="1">Cell membrane</location>
        <topology evidence="1">Multi-pass membrane protein</topology>
    </subcellularLocation>
</comment>
<dbReference type="Pfam" id="PF07690">
    <property type="entry name" value="MFS_1"/>
    <property type="match status" value="1"/>
</dbReference>
<accession>A0ABV8GA66</accession>
<dbReference type="RefSeq" id="WP_379529660.1">
    <property type="nucleotide sequence ID" value="NZ_JBHSBI010000010.1"/>
</dbReference>
<name>A0ABV8GA66_9ACTN</name>
<keyword evidence="5 6" id="KW-0472">Membrane</keyword>
<feature type="transmembrane region" description="Helical" evidence="6">
    <location>
        <begin position="283"/>
        <end position="302"/>
    </location>
</feature>
<gene>
    <name evidence="7" type="ORF">ACFOY2_20520</name>
</gene>
<dbReference type="PANTHER" id="PTHR23513:SF11">
    <property type="entry name" value="STAPHYLOFERRIN A TRANSPORTER"/>
    <property type="match status" value="1"/>
</dbReference>
<keyword evidence="4 6" id="KW-1133">Transmembrane helix</keyword>
<evidence type="ECO:0000313" key="8">
    <source>
        <dbReference type="Proteomes" id="UP001595851"/>
    </source>
</evidence>
<dbReference type="PANTHER" id="PTHR23513">
    <property type="entry name" value="INTEGRAL MEMBRANE EFFLUX PROTEIN-RELATED"/>
    <property type="match status" value="1"/>
</dbReference>
<evidence type="ECO:0000313" key="7">
    <source>
        <dbReference type="EMBL" id="MFC4009623.1"/>
    </source>
</evidence>
<keyword evidence="3 6" id="KW-0812">Transmembrane</keyword>
<keyword evidence="2" id="KW-1003">Cell membrane</keyword>
<organism evidence="7 8">
    <name type="scientific">Nonomuraea purpurea</name>
    <dbReference type="NCBI Taxonomy" id="1849276"/>
    <lineage>
        <taxon>Bacteria</taxon>
        <taxon>Bacillati</taxon>
        <taxon>Actinomycetota</taxon>
        <taxon>Actinomycetes</taxon>
        <taxon>Streptosporangiales</taxon>
        <taxon>Streptosporangiaceae</taxon>
        <taxon>Nonomuraea</taxon>
    </lineage>
</organism>
<evidence type="ECO:0000256" key="4">
    <source>
        <dbReference type="ARBA" id="ARBA00022989"/>
    </source>
</evidence>
<proteinExistence type="predicted"/>
<feature type="transmembrane region" description="Helical" evidence="6">
    <location>
        <begin position="308"/>
        <end position="331"/>
    </location>
</feature>
<evidence type="ECO:0000256" key="5">
    <source>
        <dbReference type="ARBA" id="ARBA00023136"/>
    </source>
</evidence>
<sequence length="408" mass="40668">MPSSRMLTHPPFVLLATGRLVSSIGNAVAPIALAFALIQSGGSAGDIGLVLGARAVAVVASLLFAGVLADRFPLRSVLVTASLLAAAAQAAAAVLILAGNAHVWLLAALQLGNGLAAALLFPATNAALPRAVPSERLQQANALVRLGANGTMIGGAALGGLLVAAVGPGWSIAADALSFVVSAALFAGIRLTPARAGGPRQSALRDLAEGWRDVRSRTWLWVCVCQAAVVNAAIAAGFEVLGPVAAQRHWGGAGAWGIVVAAQGAGLVAGGIAAAWSRTSRPLFAGVAALLLVAPLPAALASAVPLPLVAGVAFLAGAGLEVFAVNWNVMLQRHVPAERLSRVYAYDALGSNAVVPLGNALAGPAQAAFGLAGALWGSALTIAAATACALSVREVRELPAHETRAGEP</sequence>
<dbReference type="Proteomes" id="UP001595851">
    <property type="component" value="Unassembled WGS sequence"/>
</dbReference>
<feature type="transmembrane region" description="Helical" evidence="6">
    <location>
        <begin position="103"/>
        <end position="121"/>
    </location>
</feature>
<keyword evidence="8" id="KW-1185">Reference proteome</keyword>
<feature type="transmembrane region" description="Helical" evidence="6">
    <location>
        <begin position="47"/>
        <end position="69"/>
    </location>
</feature>
<feature type="transmembrane region" description="Helical" evidence="6">
    <location>
        <begin position="76"/>
        <end position="97"/>
    </location>
</feature>
<evidence type="ECO:0000256" key="2">
    <source>
        <dbReference type="ARBA" id="ARBA00022475"/>
    </source>
</evidence>
<feature type="transmembrane region" description="Helical" evidence="6">
    <location>
        <begin position="172"/>
        <end position="191"/>
    </location>
</feature>
<dbReference type="CDD" id="cd06173">
    <property type="entry name" value="MFS_MefA_like"/>
    <property type="match status" value="1"/>
</dbReference>
<evidence type="ECO:0000256" key="6">
    <source>
        <dbReference type="SAM" id="Phobius"/>
    </source>
</evidence>
<evidence type="ECO:0000256" key="3">
    <source>
        <dbReference type="ARBA" id="ARBA00022692"/>
    </source>
</evidence>
<feature type="transmembrane region" description="Helical" evidence="6">
    <location>
        <begin position="368"/>
        <end position="392"/>
    </location>
</feature>
<feature type="transmembrane region" description="Helical" evidence="6">
    <location>
        <begin position="253"/>
        <end position="276"/>
    </location>
</feature>
<protein>
    <submittedName>
        <fullName evidence="7">MFS transporter</fullName>
    </submittedName>
</protein>
<dbReference type="EMBL" id="JBHSBI010000010">
    <property type="protein sequence ID" value="MFC4009623.1"/>
    <property type="molecule type" value="Genomic_DNA"/>
</dbReference>
<dbReference type="Gene3D" id="1.20.1250.20">
    <property type="entry name" value="MFS general substrate transporter like domains"/>
    <property type="match status" value="1"/>
</dbReference>
<feature type="transmembrane region" description="Helical" evidence="6">
    <location>
        <begin position="142"/>
        <end position="166"/>
    </location>
</feature>
<feature type="transmembrane region" description="Helical" evidence="6">
    <location>
        <begin position="12"/>
        <end position="35"/>
    </location>
</feature>